<comment type="subcellular location">
    <subcellularLocation>
        <location evidence="1">Mitochondrion membrane</location>
        <topology evidence="1">Multi-pass membrane protein</topology>
    </subcellularLocation>
</comment>
<dbReference type="AlphaFoldDB" id="A0A0S4JIA4"/>
<dbReference type="Pfam" id="PF00153">
    <property type="entry name" value="Mito_carr"/>
    <property type="match status" value="3"/>
</dbReference>
<dbReference type="InterPro" id="IPR050567">
    <property type="entry name" value="Mitochondrial_Carrier"/>
</dbReference>
<evidence type="ECO:0000256" key="7">
    <source>
        <dbReference type="ARBA" id="ARBA00023128"/>
    </source>
</evidence>
<keyword evidence="8 9" id="KW-0472">Membrane</keyword>
<keyword evidence="4 9" id="KW-0812">Transmembrane</keyword>
<gene>
    <name evidence="11" type="ORF">BSAL_22585</name>
</gene>
<keyword evidence="12" id="KW-1185">Reference proteome</keyword>
<name>A0A0S4JIA4_BODSA</name>
<evidence type="ECO:0000256" key="3">
    <source>
        <dbReference type="ARBA" id="ARBA00022448"/>
    </source>
</evidence>
<sequence length="426" mass="45581">MTDAAIQQEYLHHHYHHLHGEHLMSIVPHYHYSTPDDHLHLHSDSNNSNTVSASAAAVSSASPDATVMMAVVATIAKSIYCGAFAGACNSTVSFPLDTIKVRAQSQQGKLSYAAVVADGWRSGGIRSFYRGVSLPMLGVMCDNSAIFATNTAVLNVLERFSSPSRSAMHATASSSSSAHHHGATTHSRPLSHTVIAGAMSGVSSGLVLTPFELVKCRIQLWKSMPHNTYSSSNAAAGTTPSRSLNGAPTIGNVVKVIYFKEGGVLGFFQGCRATVVREVPGTLTWLMTYQNMIASYHRHFSTAKRKSDDDEASLSVVVEPPPPLLSMFAGGMAGVAYWTIGYPADFIKTRVQSGALRGTTSSSSQASDARVIPAILEVLKTSGIRGLYRGYGITVARAFPSNAILFTAYEYASGTWDRNIAAKFRN</sequence>
<dbReference type="GO" id="GO:0031966">
    <property type="term" value="C:mitochondrial membrane"/>
    <property type="evidence" value="ECO:0007669"/>
    <property type="project" value="UniProtKB-SubCell"/>
</dbReference>
<dbReference type="OrthoDB" id="193856at2759"/>
<evidence type="ECO:0000256" key="8">
    <source>
        <dbReference type="ARBA" id="ARBA00023136"/>
    </source>
</evidence>
<evidence type="ECO:0000313" key="11">
    <source>
        <dbReference type="EMBL" id="CUG89655.1"/>
    </source>
</evidence>
<feature type="repeat" description="Solcar" evidence="9">
    <location>
        <begin position="73"/>
        <end position="156"/>
    </location>
</feature>
<keyword evidence="7" id="KW-0496">Mitochondrion</keyword>
<feature type="repeat" description="Solcar" evidence="9">
    <location>
        <begin position="188"/>
        <end position="295"/>
    </location>
</feature>
<proteinExistence type="inferred from homology"/>
<dbReference type="GO" id="GO:0022857">
    <property type="term" value="F:transmembrane transporter activity"/>
    <property type="evidence" value="ECO:0007669"/>
    <property type="project" value="TreeGrafter"/>
</dbReference>
<evidence type="ECO:0000256" key="4">
    <source>
        <dbReference type="ARBA" id="ARBA00022692"/>
    </source>
</evidence>
<dbReference type="Gene3D" id="1.50.40.10">
    <property type="entry name" value="Mitochondrial carrier domain"/>
    <property type="match status" value="2"/>
</dbReference>
<reference evidence="12" key="1">
    <citation type="submission" date="2015-09" db="EMBL/GenBank/DDBJ databases">
        <authorList>
            <consortium name="Pathogen Informatics"/>
        </authorList>
    </citation>
    <scope>NUCLEOTIDE SEQUENCE [LARGE SCALE GENOMIC DNA]</scope>
    <source>
        <strain evidence="12">Lake Konstanz</strain>
    </source>
</reference>
<evidence type="ECO:0000256" key="10">
    <source>
        <dbReference type="RuleBase" id="RU000488"/>
    </source>
</evidence>
<dbReference type="SUPFAM" id="SSF103506">
    <property type="entry name" value="Mitochondrial carrier"/>
    <property type="match status" value="1"/>
</dbReference>
<evidence type="ECO:0000256" key="9">
    <source>
        <dbReference type="PROSITE-ProRule" id="PRU00282"/>
    </source>
</evidence>
<feature type="repeat" description="Solcar" evidence="9">
    <location>
        <begin position="321"/>
        <end position="415"/>
    </location>
</feature>
<dbReference type="PROSITE" id="PS50920">
    <property type="entry name" value="SOLCAR"/>
    <property type="match status" value="3"/>
</dbReference>
<dbReference type="InterPro" id="IPR018108">
    <property type="entry name" value="MCP_transmembrane"/>
</dbReference>
<comment type="similarity">
    <text evidence="2 10">Belongs to the mitochondrial carrier (TC 2.A.29) family.</text>
</comment>
<organism evidence="11 12">
    <name type="scientific">Bodo saltans</name>
    <name type="common">Flagellated protozoan</name>
    <dbReference type="NCBI Taxonomy" id="75058"/>
    <lineage>
        <taxon>Eukaryota</taxon>
        <taxon>Discoba</taxon>
        <taxon>Euglenozoa</taxon>
        <taxon>Kinetoplastea</taxon>
        <taxon>Metakinetoplastina</taxon>
        <taxon>Eubodonida</taxon>
        <taxon>Bodonidae</taxon>
        <taxon>Bodo</taxon>
    </lineage>
</organism>
<evidence type="ECO:0000256" key="5">
    <source>
        <dbReference type="ARBA" id="ARBA00022737"/>
    </source>
</evidence>
<dbReference type="Proteomes" id="UP000051952">
    <property type="component" value="Unassembled WGS sequence"/>
</dbReference>
<keyword evidence="5" id="KW-0677">Repeat</keyword>
<dbReference type="PANTHER" id="PTHR45624:SF48">
    <property type="entry name" value="CARRIER PROTEIN, PUTATIVE-RELATED"/>
    <property type="match status" value="1"/>
</dbReference>
<dbReference type="PANTHER" id="PTHR45624">
    <property type="entry name" value="MITOCHONDRIAL BASIC AMINO ACIDS TRANSPORTER-RELATED"/>
    <property type="match status" value="1"/>
</dbReference>
<evidence type="ECO:0000256" key="6">
    <source>
        <dbReference type="ARBA" id="ARBA00022989"/>
    </source>
</evidence>
<evidence type="ECO:0000313" key="12">
    <source>
        <dbReference type="Proteomes" id="UP000051952"/>
    </source>
</evidence>
<dbReference type="EMBL" id="CYKH01001755">
    <property type="protein sequence ID" value="CUG89655.1"/>
    <property type="molecule type" value="Genomic_DNA"/>
</dbReference>
<protein>
    <submittedName>
        <fullName evidence="11">Mitochondrial carrier protein, putative</fullName>
    </submittedName>
</protein>
<dbReference type="VEuPathDB" id="TriTrypDB:BSAL_22585"/>
<evidence type="ECO:0000256" key="1">
    <source>
        <dbReference type="ARBA" id="ARBA00004225"/>
    </source>
</evidence>
<dbReference type="OMA" id="HCITETV"/>
<evidence type="ECO:0000256" key="2">
    <source>
        <dbReference type="ARBA" id="ARBA00006375"/>
    </source>
</evidence>
<dbReference type="InterPro" id="IPR023395">
    <property type="entry name" value="MCP_dom_sf"/>
</dbReference>
<accession>A0A0S4JIA4</accession>
<keyword evidence="3 10" id="KW-0813">Transport</keyword>
<keyword evidence="6" id="KW-1133">Transmembrane helix</keyword>